<dbReference type="Gene3D" id="2.60.40.4270">
    <property type="entry name" value="Listeria-Bacteroides repeat domain"/>
    <property type="match status" value="1"/>
</dbReference>
<dbReference type="Pfam" id="PF25390">
    <property type="entry name" value="WD40_RLD"/>
    <property type="match status" value="2"/>
</dbReference>
<gene>
    <name evidence="5" type="ORF">KIM372_03890</name>
</gene>
<keyword evidence="6" id="KW-1185">Reference proteome</keyword>
<evidence type="ECO:0000256" key="1">
    <source>
        <dbReference type="ARBA" id="ARBA00004196"/>
    </source>
</evidence>
<evidence type="ECO:0000256" key="2">
    <source>
        <dbReference type="ARBA" id="ARBA00022737"/>
    </source>
</evidence>
<dbReference type="InterPro" id="IPR013378">
    <property type="entry name" value="InlB-like_B-rpt"/>
</dbReference>
<name>A0ABN6S8L6_9BIFI</name>
<dbReference type="InterPro" id="IPR009091">
    <property type="entry name" value="RCC1/BLIP-II"/>
</dbReference>
<proteinExistence type="predicted"/>
<dbReference type="SUPFAM" id="SSF50985">
    <property type="entry name" value="RCC1/BLIP-II"/>
    <property type="match status" value="4"/>
</dbReference>
<feature type="domain" description="RCC1-like" evidence="4">
    <location>
        <begin position="719"/>
        <end position="1019"/>
    </location>
</feature>
<sequence length="1124" mass="117667">MRGGSNTDAVDGFSLSPSRGLANRSTNPNTTLKPAGALDGMTFTQTASGFAHSLAIASDGDTYAWGWDMYGTLGTGSSMVNSRGPIDHGWVRPLRVKTPPGVHFTQVSAGFQYSLALGDDHCVYAFGRNLYGELGNSTNMVSGDPNPTPVKITSGSLAGATITSISAGADYAMALDNHGHVHAWGDNEFGVLGVNNGFLSQNPTPVLVNSGSLANATITQISAGSAYSLALDNQGHVHTWGGYHDGSGVTVKNPTPSLLNTGSLTNATITRISAGDGHLMALDTQGHLHSWGMNFYGELGNAVNVGLDIWNPTPTLISSGSIANVTITQMSGNVDFSVALDSQGHVHTWGNTYQGRLGLGNINGSVNVASPIPTQVTTGTLANVKVASLSSSACDSESSLVIDQNGKIHAWGHNGYGQLGDVSTQARWSFVPVRTGNSLYVIDSVNFDGSPVSQKTVDTATGSWEMPVPSHPAGIVPVTVTYHCGGLLVGTVIYNPLPVETSPTETVTLHYEYKGTYRVDFDLGEGSGQATGPGYQEVMSGDPITWPTDPTWAGHQFTGWFKADGSPWNLADPVTGPLTLTAHWNYYSFTMTPISGPVTGNTPVTIKADHQPTTLRFTQISTGSTHVLAIGSDGNTYAWGSNAYGQLGDGTRNNIQTPSRVLVPDGVHFIQVSAGGYSNFSLALGDDHNVYAWGDNTYGELGDSVAQSLRPRKITTGSLPAGAMTQVSAGSDHSLALDNQGHVYAWGSNFSGELGNTANNNLNAANPTPTLVNSGSLSGATITQIGAGASHSLALDTQGHIHAWGNNRYGQLGTTTHNGTDIANPTPAIIASGSLSGATIKQIDGGSSHSLALDTQGHIHAWGNNYNGELGNPINNTIESANPSSTIVNSGSLNGVIVTQVSADNSNSMALDAQGRIHVWGNNYWGQLGTATNSSSMTPNPTPVIAAGGSLNGVTISQISVGTYYSMALDSLGRIHVWGCNTYGELGNDTTDFNVNSTPVMPLQTGKVTISSVEFGDNLHTCVPTYNRPREEWTGKTPSHVDGHVPVNIHWKIAGVAQPDFNIASGFLYYTFYTLPGAGTIPLHRQAGTLLLALTCLSACAYAAHQLSQHRKRLAQSVRVNPLP</sequence>
<dbReference type="PRINTS" id="PR00633">
    <property type="entry name" value="RCCNDNSATION"/>
</dbReference>
<dbReference type="PANTHER" id="PTHR22870:SF408">
    <property type="entry name" value="OS09G0560450 PROTEIN"/>
    <property type="match status" value="1"/>
</dbReference>
<dbReference type="InterPro" id="IPR000408">
    <property type="entry name" value="Reg_chr_condens"/>
</dbReference>
<dbReference type="SMART" id="SM00706">
    <property type="entry name" value="TECPR"/>
    <property type="match status" value="8"/>
</dbReference>
<reference evidence="5 6" key="1">
    <citation type="journal article" date="2023" name="Microbiol. Spectr.">
        <title>Symbiosis of Carpenter Bees with Uncharacterized Lactic Acid Bacteria Showing NAD Auxotrophy.</title>
        <authorList>
            <person name="Kawasaki S."/>
            <person name="Ozawa K."/>
            <person name="Mori T."/>
            <person name="Yamamoto A."/>
            <person name="Ito M."/>
            <person name="Ohkuma M."/>
            <person name="Sakamoto M."/>
            <person name="Matsutani M."/>
        </authorList>
    </citation>
    <scope>NUCLEOTIDE SEQUENCE [LARGE SCALE GENOMIC DNA]</scope>
    <source>
        <strain evidence="5 6">Kim37-2</strain>
    </source>
</reference>
<evidence type="ECO:0000256" key="3">
    <source>
        <dbReference type="SAM" id="MobiDB-lite"/>
    </source>
</evidence>
<feature type="region of interest" description="Disordered" evidence="3">
    <location>
        <begin position="1"/>
        <end position="35"/>
    </location>
</feature>
<dbReference type="InterPro" id="IPR051210">
    <property type="entry name" value="Ub_ligase/GEF_domain"/>
</dbReference>
<dbReference type="PANTHER" id="PTHR22870">
    <property type="entry name" value="REGULATOR OF CHROMOSOME CONDENSATION"/>
    <property type="match status" value="1"/>
</dbReference>
<dbReference type="PROSITE" id="PS00626">
    <property type="entry name" value="RCC1_2"/>
    <property type="match status" value="3"/>
</dbReference>
<dbReference type="Pfam" id="PF00415">
    <property type="entry name" value="RCC1"/>
    <property type="match status" value="1"/>
</dbReference>
<feature type="domain" description="RCC1-like" evidence="4">
    <location>
        <begin position="92"/>
        <end position="434"/>
    </location>
</feature>
<dbReference type="InterPro" id="IPR058923">
    <property type="entry name" value="RCC1-like_dom"/>
</dbReference>
<feature type="compositionally biased region" description="Polar residues" evidence="3">
    <location>
        <begin position="23"/>
        <end position="32"/>
    </location>
</feature>
<dbReference type="InterPro" id="IPR006624">
    <property type="entry name" value="Beta-propeller_rpt_TECPR"/>
</dbReference>
<dbReference type="InterPro" id="IPR042229">
    <property type="entry name" value="Listeria/Bacterioides_rpt_sf"/>
</dbReference>
<keyword evidence="2" id="KW-0677">Repeat</keyword>
<dbReference type="Pfam" id="PF09479">
    <property type="entry name" value="Flg_new"/>
    <property type="match status" value="1"/>
</dbReference>
<dbReference type="NCBIfam" id="TIGR02543">
    <property type="entry name" value="List_Bact_rpt"/>
    <property type="match status" value="1"/>
</dbReference>
<evidence type="ECO:0000313" key="6">
    <source>
        <dbReference type="Proteomes" id="UP001321766"/>
    </source>
</evidence>
<dbReference type="Gene3D" id="2.130.10.30">
    <property type="entry name" value="Regulator of chromosome condensation 1/beta-lactamase-inhibitor protein II"/>
    <property type="match status" value="4"/>
</dbReference>
<protein>
    <recommendedName>
        <fullName evidence="4">RCC1-like domain-containing protein</fullName>
    </recommendedName>
</protein>
<dbReference type="PROSITE" id="PS50012">
    <property type="entry name" value="RCC1_3"/>
    <property type="match status" value="12"/>
</dbReference>
<evidence type="ECO:0000313" key="5">
    <source>
        <dbReference type="EMBL" id="BDR52482.1"/>
    </source>
</evidence>
<dbReference type="Proteomes" id="UP001321766">
    <property type="component" value="Chromosome"/>
</dbReference>
<accession>A0ABN6S8L6</accession>
<dbReference type="EMBL" id="AP026798">
    <property type="protein sequence ID" value="BDR52482.1"/>
    <property type="molecule type" value="Genomic_DNA"/>
</dbReference>
<organism evidence="5 6">
    <name type="scientific">Bombiscardovia nodaiensis</name>
    <dbReference type="NCBI Taxonomy" id="2932181"/>
    <lineage>
        <taxon>Bacteria</taxon>
        <taxon>Bacillati</taxon>
        <taxon>Actinomycetota</taxon>
        <taxon>Actinomycetes</taxon>
        <taxon>Bifidobacteriales</taxon>
        <taxon>Bifidobacteriaceae</taxon>
        <taxon>Bombiscardovia</taxon>
    </lineage>
</organism>
<evidence type="ECO:0000259" key="4">
    <source>
        <dbReference type="Pfam" id="PF25390"/>
    </source>
</evidence>
<comment type="subcellular location">
    <subcellularLocation>
        <location evidence="1">Cell envelope</location>
    </subcellularLocation>
</comment>